<dbReference type="Proteomes" id="UP000071065">
    <property type="component" value="Chromosome"/>
</dbReference>
<dbReference type="OrthoDB" id="3698213at2"/>
<dbReference type="EMBL" id="CP013251">
    <property type="protein sequence ID" value="AMO55607.1"/>
    <property type="molecule type" value="Genomic_DNA"/>
</dbReference>
<keyword evidence="2" id="KW-0238">DNA-binding</keyword>
<proteinExistence type="predicted"/>
<dbReference type="SUPFAM" id="SSF47413">
    <property type="entry name" value="lambda repressor-like DNA-binding domains"/>
    <property type="match status" value="1"/>
</dbReference>
<dbReference type="AlphaFoldDB" id="A0A142BA31"/>
<feature type="domain" description="HTH cro/C1-type" evidence="1">
    <location>
        <begin position="21"/>
        <end position="64"/>
    </location>
</feature>
<reference evidence="2 3" key="1">
    <citation type="journal article" date="2016" name="Front. Microbiol.">
        <title>Genomic Insight into the Host-Endosymbiont Relationship of Endozoicomonas montiporae CL-33(T) with its Coral Host.</title>
        <authorList>
            <person name="Ding J.-Y."/>
            <person name="Shiu J.-H."/>
            <person name="Chen W.-M."/>
            <person name="Chiang Y.-R."/>
            <person name="Tang S.-L."/>
        </authorList>
    </citation>
    <scope>NUCLEOTIDE SEQUENCE [LARGE SCALE GENOMIC DNA]</scope>
    <source>
        <strain evidence="2 3">CL-33</strain>
    </source>
</reference>
<name>A0A142BA31_9GAMM</name>
<protein>
    <submittedName>
        <fullName evidence="2">Prophage LambdaBa04, DNA-binding protein</fullName>
    </submittedName>
</protein>
<sequence>MYKPFTLSLRVIIRSRNWEDQDLAEEINVEKSTVSRWLNGEREPKNLTELVKLADSLDISLDELVGRDRERAKAMSRLRHMDKGMFRKARELFSYAVHLPDKDLAVLLDKAKAIHVEAMNLEQLDQNEFKQRLAISPGLKRDISDAPAVIKYLTADGIVRAEIRRDYCIIRQAFKEPSYWFEEWVE</sequence>
<dbReference type="InterPro" id="IPR010982">
    <property type="entry name" value="Lambda_DNA-bd_dom_sf"/>
</dbReference>
<dbReference type="InterPro" id="IPR001387">
    <property type="entry name" value="Cro/C1-type_HTH"/>
</dbReference>
<accession>A0A142BA31</accession>
<dbReference type="Gene3D" id="1.10.260.40">
    <property type="entry name" value="lambda repressor-like DNA-binding domains"/>
    <property type="match status" value="1"/>
</dbReference>
<evidence type="ECO:0000313" key="2">
    <source>
        <dbReference type="EMBL" id="AMO55607.1"/>
    </source>
</evidence>
<dbReference type="PROSITE" id="PS50943">
    <property type="entry name" value="HTH_CROC1"/>
    <property type="match status" value="1"/>
</dbReference>
<evidence type="ECO:0000313" key="3">
    <source>
        <dbReference type="Proteomes" id="UP000071065"/>
    </source>
</evidence>
<dbReference type="CDD" id="cd00093">
    <property type="entry name" value="HTH_XRE"/>
    <property type="match status" value="1"/>
</dbReference>
<dbReference type="PATRIC" id="fig|570277.3.peg.1556"/>
<dbReference type="Pfam" id="PF13443">
    <property type="entry name" value="HTH_26"/>
    <property type="match status" value="1"/>
</dbReference>
<gene>
    <name evidence="2" type="ORF">EZMO1_1436</name>
</gene>
<dbReference type="GO" id="GO:0003677">
    <property type="term" value="F:DNA binding"/>
    <property type="evidence" value="ECO:0007669"/>
    <property type="project" value="UniProtKB-KW"/>
</dbReference>
<dbReference type="KEGG" id="emp:EZMO1_1436"/>
<evidence type="ECO:0000259" key="1">
    <source>
        <dbReference type="PROSITE" id="PS50943"/>
    </source>
</evidence>
<organism evidence="2 3">
    <name type="scientific">Endozoicomonas montiporae CL-33</name>
    <dbReference type="NCBI Taxonomy" id="570277"/>
    <lineage>
        <taxon>Bacteria</taxon>
        <taxon>Pseudomonadati</taxon>
        <taxon>Pseudomonadota</taxon>
        <taxon>Gammaproteobacteria</taxon>
        <taxon>Oceanospirillales</taxon>
        <taxon>Endozoicomonadaceae</taxon>
        <taxon>Endozoicomonas</taxon>
    </lineage>
</organism>
<dbReference type="SMART" id="SM00530">
    <property type="entry name" value="HTH_XRE"/>
    <property type="match status" value="1"/>
</dbReference>